<evidence type="ECO:0000259" key="7">
    <source>
        <dbReference type="PROSITE" id="PS50004"/>
    </source>
</evidence>
<dbReference type="PROSITE" id="PS51140">
    <property type="entry name" value="CUE"/>
    <property type="match status" value="1"/>
</dbReference>
<dbReference type="EMBL" id="CAJOBA010043107">
    <property type="protein sequence ID" value="CAF4144458.1"/>
    <property type="molecule type" value="Genomic_DNA"/>
</dbReference>
<accession>A0A813PJ62</accession>
<evidence type="ECO:0000313" key="9">
    <source>
        <dbReference type="EMBL" id="CAF0751298.1"/>
    </source>
</evidence>
<feature type="domain" description="CUE" evidence="8">
    <location>
        <begin position="291"/>
        <end position="334"/>
    </location>
</feature>
<evidence type="ECO:0008006" key="14">
    <source>
        <dbReference type="Google" id="ProtNLM"/>
    </source>
</evidence>
<evidence type="ECO:0000259" key="8">
    <source>
        <dbReference type="PROSITE" id="PS51140"/>
    </source>
</evidence>
<comment type="similarity">
    <text evidence="1">Belongs to the tollip family.</text>
</comment>
<dbReference type="SUPFAM" id="SSF49562">
    <property type="entry name" value="C2 domain (Calcium/lipid-binding domain, CaLB)"/>
    <property type="match status" value="1"/>
</dbReference>
<sequence>MASASAYAANSFAATASNYVNSGSASATNNDSAPKFDEYRSRVMLGDLPDDFLRIQLTRTQFYYDPHAGVLPQFRQAPHPLQNPNFVGYLTLTIAEAKVIKNFGLLGLLKMDPYVRIRLGHIAYETPTAQSGGKNPQWKASYRINLFKGMDAVYLEVFDRRSFTEDEFIGECNVPITQEVLNGETKQSWYTLLGKQNQNEGDILIIMSFVPHQAVQQPNLEHQVPSTLTNTNSGMGTAIASPQNEVPSATPTSLSQSPTRSTSTIPKTQPPDNIIHQQQIAQTHQQQFQLYSPNDVKELHEIFPTVEQSVIKQLLDTNGGNKDLVVNHLLQMTSQ</sequence>
<dbReference type="PROSITE" id="PS50004">
    <property type="entry name" value="C2"/>
    <property type="match status" value="1"/>
</dbReference>
<dbReference type="AlphaFoldDB" id="A0A813PJ62"/>
<reference evidence="9" key="1">
    <citation type="submission" date="2021-02" db="EMBL/GenBank/DDBJ databases">
        <authorList>
            <person name="Nowell W R."/>
        </authorList>
    </citation>
    <scope>NUCLEOTIDE SEQUENCE</scope>
</reference>
<evidence type="ECO:0000256" key="4">
    <source>
        <dbReference type="ARBA" id="ARBA00023006"/>
    </source>
</evidence>
<dbReference type="InterPro" id="IPR003892">
    <property type="entry name" value="CUE"/>
</dbReference>
<dbReference type="SMART" id="SM00546">
    <property type="entry name" value="CUE"/>
    <property type="match status" value="1"/>
</dbReference>
<dbReference type="GO" id="GO:0031624">
    <property type="term" value="F:ubiquitin conjugating enzyme binding"/>
    <property type="evidence" value="ECO:0007669"/>
    <property type="project" value="TreeGrafter"/>
</dbReference>
<dbReference type="Proteomes" id="UP000681722">
    <property type="component" value="Unassembled WGS sequence"/>
</dbReference>
<dbReference type="Gene3D" id="2.60.40.150">
    <property type="entry name" value="C2 domain"/>
    <property type="match status" value="1"/>
</dbReference>
<evidence type="ECO:0000256" key="6">
    <source>
        <dbReference type="SAM" id="MobiDB-lite"/>
    </source>
</evidence>
<keyword evidence="2" id="KW-0399">Innate immunity</keyword>
<dbReference type="OrthoDB" id="9942608at2759"/>
<dbReference type="InterPro" id="IPR009060">
    <property type="entry name" value="UBA-like_sf"/>
</dbReference>
<dbReference type="GO" id="GO:0006914">
    <property type="term" value="P:autophagy"/>
    <property type="evidence" value="ECO:0007669"/>
    <property type="project" value="UniProtKB-KW"/>
</dbReference>
<dbReference type="GO" id="GO:0005737">
    <property type="term" value="C:cytoplasm"/>
    <property type="evidence" value="ECO:0007669"/>
    <property type="project" value="TreeGrafter"/>
</dbReference>
<evidence type="ECO:0000256" key="1">
    <source>
        <dbReference type="ARBA" id="ARBA00009278"/>
    </source>
</evidence>
<dbReference type="SMART" id="SM00239">
    <property type="entry name" value="C2"/>
    <property type="match status" value="1"/>
</dbReference>
<dbReference type="EMBL" id="CAJNOK010021490">
    <property type="protein sequence ID" value="CAF1333121.1"/>
    <property type="molecule type" value="Genomic_DNA"/>
</dbReference>
<dbReference type="Pfam" id="PF02845">
    <property type="entry name" value="CUE"/>
    <property type="match status" value="1"/>
</dbReference>
<dbReference type="Proteomes" id="UP000663829">
    <property type="component" value="Unassembled WGS sequence"/>
</dbReference>
<comment type="caution">
    <text evidence="9">The sequence shown here is derived from an EMBL/GenBank/DDBJ whole genome shotgun (WGS) entry which is preliminary data.</text>
</comment>
<dbReference type="EMBL" id="CAJNOQ010000071">
    <property type="protein sequence ID" value="CAF0751298.1"/>
    <property type="molecule type" value="Genomic_DNA"/>
</dbReference>
<dbReference type="GO" id="GO:0006511">
    <property type="term" value="P:ubiquitin-dependent protein catabolic process"/>
    <property type="evidence" value="ECO:0007669"/>
    <property type="project" value="TreeGrafter"/>
</dbReference>
<keyword evidence="13" id="KW-1185">Reference proteome</keyword>
<evidence type="ECO:0000313" key="13">
    <source>
        <dbReference type="Proteomes" id="UP000663829"/>
    </source>
</evidence>
<evidence type="ECO:0000256" key="3">
    <source>
        <dbReference type="ARBA" id="ARBA00022859"/>
    </source>
</evidence>
<dbReference type="GO" id="GO:0045087">
    <property type="term" value="P:innate immune response"/>
    <property type="evidence" value="ECO:0007669"/>
    <property type="project" value="UniProtKB-KW"/>
</dbReference>
<name>A0A813PJ62_9BILA</name>
<dbReference type="SUPFAM" id="SSF46934">
    <property type="entry name" value="UBA-like"/>
    <property type="match status" value="1"/>
</dbReference>
<feature type="region of interest" description="Disordered" evidence="6">
    <location>
        <begin position="234"/>
        <end position="271"/>
    </location>
</feature>
<evidence type="ECO:0000256" key="5">
    <source>
        <dbReference type="ARBA" id="ARBA00023198"/>
    </source>
</evidence>
<evidence type="ECO:0000313" key="10">
    <source>
        <dbReference type="EMBL" id="CAF1333121.1"/>
    </source>
</evidence>
<dbReference type="PANTHER" id="PTHR16461:SF5">
    <property type="entry name" value="TOLL-INTERACTING PROTEIN"/>
    <property type="match status" value="1"/>
</dbReference>
<organism evidence="9 13">
    <name type="scientific">Didymodactylos carnosus</name>
    <dbReference type="NCBI Taxonomy" id="1234261"/>
    <lineage>
        <taxon>Eukaryota</taxon>
        <taxon>Metazoa</taxon>
        <taxon>Spiralia</taxon>
        <taxon>Gnathifera</taxon>
        <taxon>Rotifera</taxon>
        <taxon>Eurotatoria</taxon>
        <taxon>Bdelloidea</taxon>
        <taxon>Philodinida</taxon>
        <taxon>Philodinidae</taxon>
        <taxon>Didymodactylos</taxon>
    </lineage>
</organism>
<keyword evidence="3" id="KW-0391">Immunity</keyword>
<proteinExistence type="inferred from homology"/>
<protein>
    <recommendedName>
        <fullName evidence="14">Toll-interacting protein</fullName>
    </recommendedName>
</protein>
<dbReference type="Pfam" id="PF00168">
    <property type="entry name" value="C2"/>
    <property type="match status" value="1"/>
</dbReference>
<dbReference type="Proteomes" id="UP000677228">
    <property type="component" value="Unassembled WGS sequence"/>
</dbReference>
<dbReference type="InterPro" id="IPR000008">
    <property type="entry name" value="C2_dom"/>
</dbReference>
<keyword evidence="5" id="KW-0395">Inflammatory response</keyword>
<feature type="domain" description="C2" evidence="7">
    <location>
        <begin position="70"/>
        <end position="190"/>
    </location>
</feature>
<dbReference type="EMBL" id="CAJOBC010000071">
    <property type="protein sequence ID" value="CAF3530936.1"/>
    <property type="molecule type" value="Genomic_DNA"/>
</dbReference>
<dbReference type="Proteomes" id="UP000682733">
    <property type="component" value="Unassembled WGS sequence"/>
</dbReference>
<evidence type="ECO:0000313" key="11">
    <source>
        <dbReference type="EMBL" id="CAF3530936.1"/>
    </source>
</evidence>
<evidence type="ECO:0000313" key="12">
    <source>
        <dbReference type="EMBL" id="CAF4144458.1"/>
    </source>
</evidence>
<evidence type="ECO:0000256" key="2">
    <source>
        <dbReference type="ARBA" id="ARBA00022588"/>
    </source>
</evidence>
<dbReference type="InterPro" id="IPR035892">
    <property type="entry name" value="C2_domain_sf"/>
</dbReference>
<dbReference type="Gene3D" id="1.10.8.10">
    <property type="entry name" value="DNA helicase RuvA subunit, C-terminal domain"/>
    <property type="match status" value="1"/>
</dbReference>
<dbReference type="PANTHER" id="PTHR16461">
    <property type="entry name" value="TOLL-INTERACTING PROTEIN"/>
    <property type="match status" value="1"/>
</dbReference>
<dbReference type="GO" id="GO:0043130">
    <property type="term" value="F:ubiquitin binding"/>
    <property type="evidence" value="ECO:0007669"/>
    <property type="project" value="InterPro"/>
</dbReference>
<gene>
    <name evidence="9" type="ORF">GPM918_LOCUS847</name>
    <name evidence="10" type="ORF">OVA965_LOCUS29983</name>
    <name evidence="11" type="ORF">SRO942_LOCUS847</name>
    <name evidence="12" type="ORF">TMI583_LOCUS30773</name>
</gene>
<keyword evidence="4" id="KW-0072">Autophagy</keyword>